<feature type="transmembrane region" description="Helical" evidence="5">
    <location>
        <begin position="196"/>
        <end position="216"/>
    </location>
</feature>
<protein>
    <recommendedName>
        <fullName evidence="5">Probable membrane transporter protein</fullName>
    </recommendedName>
</protein>
<dbReference type="Pfam" id="PF01925">
    <property type="entry name" value="TauE"/>
    <property type="match status" value="1"/>
</dbReference>
<organism evidence="6 7">
    <name type="scientific">Fodinicurvata halophila</name>
    <dbReference type="NCBI Taxonomy" id="1419723"/>
    <lineage>
        <taxon>Bacteria</taxon>
        <taxon>Pseudomonadati</taxon>
        <taxon>Pseudomonadota</taxon>
        <taxon>Alphaproteobacteria</taxon>
        <taxon>Rhodospirillales</taxon>
        <taxon>Rhodovibrionaceae</taxon>
        <taxon>Fodinicurvata</taxon>
    </lineage>
</organism>
<evidence type="ECO:0000256" key="1">
    <source>
        <dbReference type="ARBA" id="ARBA00004141"/>
    </source>
</evidence>
<evidence type="ECO:0000313" key="6">
    <source>
        <dbReference type="EMBL" id="MFC4350441.1"/>
    </source>
</evidence>
<feature type="transmembrane region" description="Helical" evidence="5">
    <location>
        <begin position="102"/>
        <end position="119"/>
    </location>
</feature>
<evidence type="ECO:0000256" key="3">
    <source>
        <dbReference type="ARBA" id="ARBA00022989"/>
    </source>
</evidence>
<comment type="caution">
    <text evidence="6">The sequence shown here is derived from an EMBL/GenBank/DDBJ whole genome shotgun (WGS) entry which is preliminary data.</text>
</comment>
<feature type="transmembrane region" description="Helical" evidence="5">
    <location>
        <begin position="161"/>
        <end position="184"/>
    </location>
</feature>
<gene>
    <name evidence="6" type="ORF">ACFOW6_02665</name>
</gene>
<proteinExistence type="inferred from homology"/>
<evidence type="ECO:0000256" key="5">
    <source>
        <dbReference type="RuleBase" id="RU363041"/>
    </source>
</evidence>
<feature type="transmembrane region" description="Helical" evidence="5">
    <location>
        <begin position="64"/>
        <end position="82"/>
    </location>
</feature>
<keyword evidence="2 5" id="KW-0812">Transmembrane</keyword>
<evidence type="ECO:0000256" key="4">
    <source>
        <dbReference type="ARBA" id="ARBA00023136"/>
    </source>
</evidence>
<keyword evidence="4 5" id="KW-0472">Membrane</keyword>
<evidence type="ECO:0000313" key="7">
    <source>
        <dbReference type="Proteomes" id="UP001595799"/>
    </source>
</evidence>
<keyword evidence="7" id="KW-1185">Reference proteome</keyword>
<dbReference type="InterPro" id="IPR002781">
    <property type="entry name" value="TM_pro_TauE-like"/>
</dbReference>
<evidence type="ECO:0000256" key="2">
    <source>
        <dbReference type="ARBA" id="ARBA00022692"/>
    </source>
</evidence>
<comment type="similarity">
    <text evidence="5">Belongs to the 4-toluene sulfonate uptake permease (TSUP) (TC 2.A.102) family.</text>
</comment>
<feature type="transmembrane region" description="Helical" evidence="5">
    <location>
        <begin position="262"/>
        <end position="280"/>
    </location>
</feature>
<reference evidence="7" key="1">
    <citation type="journal article" date="2019" name="Int. J. Syst. Evol. Microbiol.">
        <title>The Global Catalogue of Microorganisms (GCM) 10K type strain sequencing project: providing services to taxonomists for standard genome sequencing and annotation.</title>
        <authorList>
            <consortium name="The Broad Institute Genomics Platform"/>
            <consortium name="The Broad Institute Genome Sequencing Center for Infectious Disease"/>
            <person name="Wu L."/>
            <person name="Ma J."/>
        </authorList>
    </citation>
    <scope>NUCLEOTIDE SEQUENCE [LARGE SCALE GENOMIC DNA]</scope>
    <source>
        <strain evidence="7">CECT 8472</strain>
    </source>
</reference>
<feature type="transmembrane region" description="Helical" evidence="5">
    <location>
        <begin position="228"/>
        <end position="250"/>
    </location>
</feature>
<keyword evidence="5" id="KW-1003">Cell membrane</keyword>
<dbReference type="RefSeq" id="WP_382420777.1">
    <property type="nucleotide sequence ID" value="NZ_JBHSCW010000001.1"/>
</dbReference>
<dbReference type="EMBL" id="JBHSCW010000001">
    <property type="protein sequence ID" value="MFC4350441.1"/>
    <property type="molecule type" value="Genomic_DNA"/>
</dbReference>
<comment type="subcellular location">
    <subcellularLocation>
        <location evidence="5">Cell membrane</location>
        <topology evidence="5">Multi-pass membrane protein</topology>
    </subcellularLocation>
    <subcellularLocation>
        <location evidence="1">Membrane</location>
        <topology evidence="1">Multi-pass membrane protein</topology>
    </subcellularLocation>
</comment>
<keyword evidence="3 5" id="KW-1133">Transmembrane helix</keyword>
<accession>A0ABV8UHV1</accession>
<dbReference type="PANTHER" id="PTHR43483">
    <property type="entry name" value="MEMBRANE TRANSPORTER PROTEIN HI_0806-RELATED"/>
    <property type="match status" value="1"/>
</dbReference>
<sequence>MVAVGDVALEIVNDPLLLLFWALAMLAVGAFAGLIAGLLGVGGGIVVVPALYHVLALMDVNEAIRMHIAVGSSLAIIIPTSLISARSHYRREAVDVPLLKKWVAPLLAGVVIGSVIAAYLNGNLLAAVFAVVALLVAIRMLRGEDSVKLTERLPGEPLRSLLAGLIGMISTMMGIGGGTLTVPLLSACNYQIRRAVGTASAVGIVIAIPGAIGFLVSGLGAEGRPPLTFGYINLVAFCLIVPTTTLLAPYGARLAHTIKPRLLKIAFAIFLLITSLRLFYDLFTALQAA</sequence>
<dbReference type="Proteomes" id="UP001595799">
    <property type="component" value="Unassembled WGS sequence"/>
</dbReference>
<dbReference type="PANTHER" id="PTHR43483:SF3">
    <property type="entry name" value="MEMBRANE TRANSPORTER PROTEIN HI_0806-RELATED"/>
    <property type="match status" value="1"/>
</dbReference>
<name>A0ABV8UHV1_9PROT</name>
<feature type="transmembrane region" description="Helical" evidence="5">
    <location>
        <begin position="19"/>
        <end position="52"/>
    </location>
</feature>